<feature type="compositionally biased region" description="Basic and acidic residues" evidence="1">
    <location>
        <begin position="9"/>
        <end position="18"/>
    </location>
</feature>
<keyword evidence="3" id="KW-1185">Reference proteome</keyword>
<name>A0A369L5N3_9ACTN</name>
<organism evidence="2 3">
    <name type="scientific">Senegalimassilia anaerobia</name>
    <dbReference type="NCBI Taxonomy" id="1473216"/>
    <lineage>
        <taxon>Bacteria</taxon>
        <taxon>Bacillati</taxon>
        <taxon>Actinomycetota</taxon>
        <taxon>Coriobacteriia</taxon>
        <taxon>Coriobacteriales</taxon>
        <taxon>Coriobacteriaceae</taxon>
        <taxon>Senegalimassilia</taxon>
    </lineage>
</organism>
<feature type="region of interest" description="Disordered" evidence="1">
    <location>
        <begin position="1"/>
        <end position="36"/>
    </location>
</feature>
<evidence type="ECO:0000313" key="3">
    <source>
        <dbReference type="Proteomes" id="UP000253792"/>
    </source>
</evidence>
<dbReference type="EMBL" id="PPTP01000007">
    <property type="protein sequence ID" value="RDB54780.1"/>
    <property type="molecule type" value="Genomic_DNA"/>
</dbReference>
<feature type="region of interest" description="Disordered" evidence="1">
    <location>
        <begin position="48"/>
        <end position="73"/>
    </location>
</feature>
<sequence length="73" mass="7748">MRLPRQKRRNEAGAKKLGADASPGKEGGYGGAERDSKIVNRGTCQRLVGEGDTKPTAQTPAIAALPPTMRRTT</sequence>
<protein>
    <submittedName>
        <fullName evidence="2">Uncharacterized protein</fullName>
    </submittedName>
</protein>
<evidence type="ECO:0000256" key="1">
    <source>
        <dbReference type="SAM" id="MobiDB-lite"/>
    </source>
</evidence>
<accession>A0A369L5N3</accession>
<dbReference type="AlphaFoldDB" id="A0A369L5N3"/>
<dbReference type="Proteomes" id="UP000253792">
    <property type="component" value="Unassembled WGS sequence"/>
</dbReference>
<gene>
    <name evidence="2" type="ORF">C1880_07980</name>
</gene>
<comment type="caution">
    <text evidence="2">The sequence shown here is derived from an EMBL/GenBank/DDBJ whole genome shotgun (WGS) entry which is preliminary data.</text>
</comment>
<proteinExistence type="predicted"/>
<reference evidence="2 3" key="1">
    <citation type="journal article" date="2018" name="Elife">
        <title>Discovery and characterization of a prevalent human gut bacterial enzyme sufficient for the inactivation of a family of plant toxins.</title>
        <authorList>
            <person name="Koppel N."/>
            <person name="Bisanz J.E."/>
            <person name="Pandelia M.E."/>
            <person name="Turnbaugh P.J."/>
            <person name="Balskus E.P."/>
        </authorList>
    </citation>
    <scope>NUCLEOTIDE SEQUENCE [LARGE SCALE GENOMIC DNA]</scope>
    <source>
        <strain evidence="3">anaerobia AP69FAA</strain>
    </source>
</reference>
<evidence type="ECO:0000313" key="2">
    <source>
        <dbReference type="EMBL" id="RDB54780.1"/>
    </source>
</evidence>